<organism evidence="1 2">
    <name type="scientific">Alkalispirochaeta sphaeroplastigenens</name>
    <dbReference type="NCBI Taxonomy" id="1187066"/>
    <lineage>
        <taxon>Bacteria</taxon>
        <taxon>Pseudomonadati</taxon>
        <taxon>Spirochaetota</taxon>
        <taxon>Spirochaetia</taxon>
        <taxon>Spirochaetales</taxon>
        <taxon>Spirochaetaceae</taxon>
        <taxon>Alkalispirochaeta</taxon>
    </lineage>
</organism>
<dbReference type="AlphaFoldDB" id="A0A2S4JR57"/>
<sequence length="362" mass="40408">MIKDKLLVGVFLAALVLGIAPRVVSAEGFDFLPGPVQEALEEVEEARSRWEARRGEVTAQLDIQPWEEVQEFMARVDRAVARGAGREYRFLQFQLEELGRQVFQVPRESVELARRDTRELEIISDLGFLPEKDTFRVRIPDEHSTAVSRGLSRGSLEVRLGFSLRGGLDEQYTLVVHQVQLSDSADSLPVLAVIPLSRSYRFSRYEALVVAPLGLQTNFPDGRFPAELETRGDGVPSDRPWVITSGRAASGGYSLRSGEIGSNGVSQVWYRTAIPPGASKVRISFAVMTSSEDYYDRLIFSVNETRHGEWSGETGWTDFSHSIPLGSGAPEEMIFLWSYEKDGSVDRGEDAAWIDEISISFE</sequence>
<dbReference type="Proteomes" id="UP000237350">
    <property type="component" value="Unassembled WGS sequence"/>
</dbReference>
<dbReference type="OrthoDB" id="370185at2"/>
<evidence type="ECO:0000313" key="2">
    <source>
        <dbReference type="Proteomes" id="UP000237350"/>
    </source>
</evidence>
<reference evidence="2" key="1">
    <citation type="submission" date="2015-12" db="EMBL/GenBank/DDBJ databases">
        <authorList>
            <person name="Lodha T.D."/>
            <person name="Chintalapati S."/>
            <person name="Chintalapati V.R."/>
            <person name="Sravanthi T."/>
        </authorList>
    </citation>
    <scope>NUCLEOTIDE SEQUENCE [LARGE SCALE GENOMIC DNA]</scope>
    <source>
        <strain evidence="2">JC133</strain>
    </source>
</reference>
<accession>A0A2S4JR57</accession>
<evidence type="ECO:0000313" key="1">
    <source>
        <dbReference type="EMBL" id="POR02005.1"/>
    </source>
</evidence>
<name>A0A2S4JR57_9SPIO</name>
<protein>
    <submittedName>
        <fullName evidence="1">Uncharacterized protein</fullName>
    </submittedName>
</protein>
<comment type="caution">
    <text evidence="1">The sequence shown here is derived from an EMBL/GenBank/DDBJ whole genome shotgun (WGS) entry which is preliminary data.</text>
</comment>
<dbReference type="EMBL" id="LPWH01000063">
    <property type="protein sequence ID" value="POR02005.1"/>
    <property type="molecule type" value="Genomic_DNA"/>
</dbReference>
<keyword evidence="2" id="KW-1185">Reference proteome</keyword>
<gene>
    <name evidence="1" type="ORF">AU468_07055</name>
</gene>
<dbReference type="RefSeq" id="WP_103680101.1">
    <property type="nucleotide sequence ID" value="NZ_LPWH01000063.1"/>
</dbReference>
<proteinExistence type="predicted"/>